<geneLocation type="mitochondrion" evidence="3"/>
<dbReference type="InterPro" id="IPR036770">
    <property type="entry name" value="Ankyrin_rpt-contain_sf"/>
</dbReference>
<dbReference type="GO" id="GO:0005737">
    <property type="term" value="C:cytoplasm"/>
    <property type="evidence" value="ECO:0007669"/>
    <property type="project" value="TreeGrafter"/>
</dbReference>
<sequence>MTLDCFARLGSDVISLVVSFLSLGDDVISCLRCSRWIRHWVLVALPLRRSQYDVIVWAVRAGSPRVLDGVLKLAGVDPSMFNNIAVRIASTSDAYLDNLRLLLNDKRVDPTASCNGPIRRASEYGLARIVETLLDDGRPDPSAVDSAALRSACKNGHVDTVRLLLADGRASPSADGNAALLSASSKGHLQIVGMLLNDPRVNPGYFGNVAVLNATMHNHADVVLRLLADPRVHDVVDEGYLLRRACHHGVIGVVQWLLRDRSHRDLNYQAALLAARKAGQNDIVQMLVNGGHVSPPPDLDVNLKRRRCPCHRCMAVQMRRSDAPDARPVFTGIDDHMMPSLPGRKCRFM</sequence>
<proteinExistence type="predicted"/>
<dbReference type="AlphaFoldDB" id="A0A3P3YBU3"/>
<dbReference type="SUPFAM" id="SSF48403">
    <property type="entry name" value="Ankyrin repeat"/>
    <property type="match status" value="1"/>
</dbReference>
<dbReference type="EMBL" id="OVEO01000008">
    <property type="protein sequence ID" value="SPQ97638.1"/>
    <property type="molecule type" value="Genomic_DNA"/>
</dbReference>
<evidence type="ECO:0000256" key="1">
    <source>
        <dbReference type="ARBA" id="ARBA00022737"/>
    </source>
</evidence>
<dbReference type="SMART" id="SM00248">
    <property type="entry name" value="ANK"/>
    <property type="match status" value="5"/>
</dbReference>
<dbReference type="PANTHER" id="PTHR24198">
    <property type="entry name" value="ANKYRIN REPEAT AND PROTEIN KINASE DOMAIN-CONTAINING PROTEIN"/>
    <property type="match status" value="1"/>
</dbReference>
<name>A0A3P3YBU3_PLABS</name>
<keyword evidence="3" id="KW-0496">Mitochondrion</keyword>
<reference evidence="3 4" key="1">
    <citation type="submission" date="2018-03" db="EMBL/GenBank/DDBJ databases">
        <authorList>
            <person name="Fogelqvist J."/>
        </authorList>
    </citation>
    <scope>NUCLEOTIDE SEQUENCE [LARGE SCALE GENOMIC DNA]</scope>
</reference>
<dbReference type="PANTHER" id="PTHR24198:SF185">
    <property type="entry name" value="ANKYRIN-3"/>
    <property type="match status" value="1"/>
</dbReference>
<dbReference type="InterPro" id="IPR002110">
    <property type="entry name" value="Ankyrin_rpt"/>
</dbReference>
<protein>
    <submittedName>
        <fullName evidence="3">Uncharacterized protein</fullName>
    </submittedName>
</protein>
<evidence type="ECO:0000313" key="3">
    <source>
        <dbReference type="EMBL" id="SPQ97638.1"/>
    </source>
</evidence>
<keyword evidence="1" id="KW-0677">Repeat</keyword>
<organism evidence="3 4">
    <name type="scientific">Plasmodiophora brassicae</name>
    <name type="common">Clubroot disease agent</name>
    <dbReference type="NCBI Taxonomy" id="37360"/>
    <lineage>
        <taxon>Eukaryota</taxon>
        <taxon>Sar</taxon>
        <taxon>Rhizaria</taxon>
        <taxon>Endomyxa</taxon>
        <taxon>Phytomyxea</taxon>
        <taxon>Plasmodiophorida</taxon>
        <taxon>Plasmodiophoridae</taxon>
        <taxon>Plasmodiophora</taxon>
    </lineage>
</organism>
<dbReference type="Proteomes" id="UP000290189">
    <property type="component" value="Unassembled WGS sequence"/>
</dbReference>
<gene>
    <name evidence="3" type="ORF">PLBR_LOCUS4853</name>
</gene>
<keyword evidence="2" id="KW-0040">ANK repeat</keyword>
<accession>A0A3P3YBU3</accession>
<evidence type="ECO:0000256" key="2">
    <source>
        <dbReference type="ARBA" id="ARBA00023043"/>
    </source>
</evidence>
<dbReference type="Gene3D" id="1.25.40.20">
    <property type="entry name" value="Ankyrin repeat-containing domain"/>
    <property type="match status" value="2"/>
</dbReference>
<dbReference type="Pfam" id="PF12796">
    <property type="entry name" value="Ank_2"/>
    <property type="match status" value="1"/>
</dbReference>
<evidence type="ECO:0000313" key="4">
    <source>
        <dbReference type="Proteomes" id="UP000290189"/>
    </source>
</evidence>